<evidence type="ECO:0000313" key="1">
    <source>
        <dbReference type="EMBL" id="BBY43971.1"/>
    </source>
</evidence>
<keyword evidence="2" id="KW-1185">Reference proteome</keyword>
<accession>A0A1X0C093</accession>
<dbReference type="InterPro" id="IPR036390">
    <property type="entry name" value="WH_DNA-bd_sf"/>
</dbReference>
<dbReference type="InterPro" id="IPR000835">
    <property type="entry name" value="HTH_MarR-typ"/>
</dbReference>
<dbReference type="InterPro" id="IPR039422">
    <property type="entry name" value="MarR/SlyA-like"/>
</dbReference>
<dbReference type="OrthoDB" id="3296622at2"/>
<evidence type="ECO:0000313" key="2">
    <source>
        <dbReference type="Proteomes" id="UP000466431"/>
    </source>
</evidence>
<dbReference type="GO" id="GO:0003700">
    <property type="term" value="F:DNA-binding transcription factor activity"/>
    <property type="evidence" value="ECO:0007669"/>
    <property type="project" value="InterPro"/>
</dbReference>
<dbReference type="PROSITE" id="PS50995">
    <property type="entry name" value="HTH_MARR_2"/>
    <property type="match status" value="1"/>
</dbReference>
<reference evidence="1 2" key="1">
    <citation type="journal article" date="2019" name="Emerg. Microbes Infect.">
        <title>Comprehensive subspecies identification of 175 nontuberculous mycobacteria species based on 7547 genomic profiles.</title>
        <authorList>
            <person name="Matsumoto Y."/>
            <person name="Kinjo T."/>
            <person name="Motooka D."/>
            <person name="Nabeya D."/>
            <person name="Jung N."/>
            <person name="Uechi K."/>
            <person name="Horii T."/>
            <person name="Iida T."/>
            <person name="Fujita J."/>
            <person name="Nakamura S."/>
        </authorList>
    </citation>
    <scope>NUCLEOTIDE SEQUENCE [LARGE SCALE GENOMIC DNA]</scope>
    <source>
        <strain evidence="1 2">JCM 18439</strain>
    </source>
</reference>
<dbReference type="Proteomes" id="UP000466431">
    <property type="component" value="Chromosome"/>
</dbReference>
<dbReference type="KEGG" id="mcee:MCEL_22660"/>
<dbReference type="SMART" id="SM00347">
    <property type="entry name" value="HTH_MARR"/>
    <property type="match status" value="1"/>
</dbReference>
<dbReference type="Gene3D" id="1.10.10.10">
    <property type="entry name" value="Winged helix-like DNA-binding domain superfamily/Winged helix DNA-binding domain"/>
    <property type="match status" value="1"/>
</dbReference>
<dbReference type="InterPro" id="IPR036388">
    <property type="entry name" value="WH-like_DNA-bd_sf"/>
</dbReference>
<dbReference type="SUPFAM" id="SSF46785">
    <property type="entry name" value="Winged helix' DNA-binding domain"/>
    <property type="match status" value="1"/>
</dbReference>
<dbReference type="EMBL" id="AP022591">
    <property type="protein sequence ID" value="BBY43971.1"/>
    <property type="molecule type" value="Genomic_DNA"/>
</dbReference>
<dbReference type="Pfam" id="PF01047">
    <property type="entry name" value="MarR"/>
    <property type="match status" value="1"/>
</dbReference>
<dbReference type="PANTHER" id="PTHR33164:SF101">
    <property type="entry name" value="TRANSCRIPTIONAL REPRESSOR MPRA"/>
    <property type="match status" value="1"/>
</dbReference>
<dbReference type="RefSeq" id="WP_067217555.1">
    <property type="nucleotide sequence ID" value="NZ_AP022591.1"/>
</dbReference>
<name>A0A1X0C093_MYCCF</name>
<organism evidence="1 2">
    <name type="scientific">Mycolicibacterium celeriflavum</name>
    <name type="common">Mycobacterium celeriflavum</name>
    <dbReference type="NCBI Taxonomy" id="1249101"/>
    <lineage>
        <taxon>Bacteria</taxon>
        <taxon>Bacillati</taxon>
        <taxon>Actinomycetota</taxon>
        <taxon>Actinomycetes</taxon>
        <taxon>Mycobacteriales</taxon>
        <taxon>Mycobacteriaceae</taxon>
        <taxon>Mycolicibacterium</taxon>
    </lineage>
</organism>
<dbReference type="PANTHER" id="PTHR33164">
    <property type="entry name" value="TRANSCRIPTIONAL REGULATOR, MARR FAMILY"/>
    <property type="match status" value="1"/>
</dbReference>
<proteinExistence type="predicted"/>
<dbReference type="STRING" id="1249101.BST21_06790"/>
<sequence length="173" mass="19162">MPTEPSRPPRQDDRDPIALARANWERCGWGEVADGMVAVTSVMRAHQILLARVESALRPYDLSFSRFELLRLLAFSRNGALPITKASDRLQVHVTSVTHAIRRLEADGLVERIPHPTDGRTTLVQITDLGRSTVEDATETLNNEVFADIGMSDAESRALAASIQTLRRNSGDF</sequence>
<dbReference type="AlphaFoldDB" id="A0A1X0C093"/>
<gene>
    <name evidence="1" type="ORF">MCEL_22660</name>
</gene>
<dbReference type="GO" id="GO:0006950">
    <property type="term" value="P:response to stress"/>
    <property type="evidence" value="ECO:0007669"/>
    <property type="project" value="TreeGrafter"/>
</dbReference>
<protein>
    <submittedName>
        <fullName evidence="1">Transcriptional regulator</fullName>
    </submittedName>
</protein>